<dbReference type="Pfam" id="PF13646">
    <property type="entry name" value="HEAT_2"/>
    <property type="match status" value="1"/>
</dbReference>
<evidence type="ECO:0000313" key="1">
    <source>
        <dbReference type="EMBL" id="SMP38730.1"/>
    </source>
</evidence>
<dbReference type="Gene3D" id="1.25.10.10">
    <property type="entry name" value="Leucine-rich Repeat Variant"/>
    <property type="match status" value="1"/>
</dbReference>
<dbReference type="InterPro" id="IPR011989">
    <property type="entry name" value="ARM-like"/>
</dbReference>
<accession>A0ABY1PQM9</accession>
<dbReference type="SUPFAM" id="SSF48371">
    <property type="entry name" value="ARM repeat"/>
    <property type="match status" value="1"/>
</dbReference>
<reference evidence="1 2" key="1">
    <citation type="submission" date="2017-05" db="EMBL/GenBank/DDBJ databases">
        <authorList>
            <person name="Varghese N."/>
            <person name="Submissions S."/>
        </authorList>
    </citation>
    <scope>NUCLEOTIDE SEQUENCE [LARGE SCALE GENOMIC DNA]</scope>
    <source>
        <strain evidence="1 2">DSM 25457</strain>
    </source>
</reference>
<dbReference type="RefSeq" id="WP_283430437.1">
    <property type="nucleotide sequence ID" value="NZ_FXUG01000001.1"/>
</dbReference>
<sequence>MQKLDRIWNASRPFGYAILLSVLGSHWVVAGKVELSGGGQLTGDVRRVEDANGKTAHVIVRVDPDMSIAVAGTHTRRTVEADQLVEYRSKAAAAGQDAEAQFELARWCKSKTLLNQYHFHLVRTIELDPDHRLARAALGYVKSGNEWISFEKLRRSQGLVQDGKGRWVLPEVLSVRQYSDEAERASKLWIKNFRRLHSRAIRGDAEALAEITAIDDPMATNAIAGEFLRSRSSRANLRTLRMTYVRLLAKFRNQTAVSTLVEAGLNETDAIVREEALRQLVEYGGSSAVASYLPLLRSNSPAQVKAAARALEYFPNAELAFEYVRALITEQKTRTQMGSGGTDASFGNNGVNGLTQGSKVVEQTARIRHPEVLQLVKTIAPGVDYGFDENAWRRYFASLRNPPRSDLRRDP</sequence>
<name>A0ABY1PQM9_9BACT</name>
<proteinExistence type="predicted"/>
<dbReference type="EMBL" id="FXUG01000001">
    <property type="protein sequence ID" value="SMP38730.1"/>
    <property type="molecule type" value="Genomic_DNA"/>
</dbReference>
<protein>
    <submittedName>
        <fullName evidence="1">HEAT repeat-containing protein</fullName>
    </submittedName>
</protein>
<organism evidence="1 2">
    <name type="scientific">Neorhodopirellula lusitana</name>
    <dbReference type="NCBI Taxonomy" id="445327"/>
    <lineage>
        <taxon>Bacteria</taxon>
        <taxon>Pseudomonadati</taxon>
        <taxon>Planctomycetota</taxon>
        <taxon>Planctomycetia</taxon>
        <taxon>Pirellulales</taxon>
        <taxon>Pirellulaceae</taxon>
        <taxon>Neorhodopirellula</taxon>
    </lineage>
</organism>
<keyword evidence="2" id="KW-1185">Reference proteome</keyword>
<comment type="caution">
    <text evidence="1">The sequence shown here is derived from an EMBL/GenBank/DDBJ whole genome shotgun (WGS) entry which is preliminary data.</text>
</comment>
<dbReference type="InterPro" id="IPR016024">
    <property type="entry name" value="ARM-type_fold"/>
</dbReference>
<evidence type="ECO:0000313" key="2">
    <source>
        <dbReference type="Proteomes" id="UP001158067"/>
    </source>
</evidence>
<gene>
    <name evidence="1" type="ORF">SAMN06265222_101177</name>
</gene>
<dbReference type="Proteomes" id="UP001158067">
    <property type="component" value="Unassembled WGS sequence"/>
</dbReference>